<protein>
    <submittedName>
        <fullName evidence="3">N-acetyltransferase</fullName>
    </submittedName>
</protein>
<accession>A0ABX9QNN2</accession>
<evidence type="ECO:0000259" key="2">
    <source>
        <dbReference type="PROSITE" id="PS51186"/>
    </source>
</evidence>
<dbReference type="PROSITE" id="PS51186">
    <property type="entry name" value="GNAT"/>
    <property type="match status" value="1"/>
</dbReference>
<comment type="caution">
    <text evidence="3">The sequence shown here is derived from an EMBL/GenBank/DDBJ whole genome shotgun (WGS) entry which is preliminary data.</text>
</comment>
<dbReference type="RefSeq" id="WP_120583170.1">
    <property type="nucleotide sequence ID" value="NZ_RAWI01000028.1"/>
</dbReference>
<sequence>MSIPSFTTYPELETGRFRLRQPRLEDAAALAVVYGHPEVSRYLLYDDLGSTKATSEKLARDLESAKRGEGFRWVLCERGQDVPLGSVGLFHWNARDRNAEVGYVLSMPLWGQGVMKELLPTLLRFGFVQMGLHRIEARLDPRNAASMRVLTRAGFQPEGVQRENCAGPGGFTDTALFSLLEREWRRDTSSDAPEKNECPGGSLP</sequence>
<dbReference type="InterPro" id="IPR000182">
    <property type="entry name" value="GNAT_dom"/>
</dbReference>
<keyword evidence="4" id="KW-1185">Reference proteome</keyword>
<feature type="region of interest" description="Disordered" evidence="1">
    <location>
        <begin position="185"/>
        <end position="204"/>
    </location>
</feature>
<gene>
    <name evidence="3" type="ORF">D7Y13_05870</name>
</gene>
<dbReference type="Pfam" id="PF13302">
    <property type="entry name" value="Acetyltransf_3"/>
    <property type="match status" value="1"/>
</dbReference>
<dbReference type="PANTHER" id="PTHR43441:SF11">
    <property type="entry name" value="RIBOSOMAL-PROTEIN-SERINE ACETYLTRANSFERASE"/>
    <property type="match status" value="1"/>
</dbReference>
<evidence type="ECO:0000313" key="3">
    <source>
        <dbReference type="EMBL" id="RKI14512.1"/>
    </source>
</evidence>
<dbReference type="InterPro" id="IPR051908">
    <property type="entry name" value="Ribosomal_N-acetyltransferase"/>
</dbReference>
<dbReference type="Gene3D" id="3.40.630.30">
    <property type="match status" value="1"/>
</dbReference>
<proteinExistence type="predicted"/>
<evidence type="ECO:0000256" key="1">
    <source>
        <dbReference type="SAM" id="MobiDB-lite"/>
    </source>
</evidence>
<dbReference type="EMBL" id="RAWI01000028">
    <property type="protein sequence ID" value="RKI14512.1"/>
    <property type="molecule type" value="Genomic_DNA"/>
</dbReference>
<dbReference type="InterPro" id="IPR016181">
    <property type="entry name" value="Acyl_CoA_acyltransferase"/>
</dbReference>
<dbReference type="SUPFAM" id="SSF55729">
    <property type="entry name" value="Acyl-CoA N-acyltransferases (Nat)"/>
    <property type="match status" value="1"/>
</dbReference>
<feature type="domain" description="N-acetyltransferase" evidence="2">
    <location>
        <begin position="17"/>
        <end position="183"/>
    </location>
</feature>
<feature type="compositionally biased region" description="Basic and acidic residues" evidence="1">
    <location>
        <begin position="185"/>
        <end position="197"/>
    </location>
</feature>
<evidence type="ECO:0000313" key="4">
    <source>
        <dbReference type="Proteomes" id="UP000278907"/>
    </source>
</evidence>
<dbReference type="Proteomes" id="UP000278907">
    <property type="component" value="Unassembled WGS sequence"/>
</dbReference>
<name>A0ABX9QNN2_9BACT</name>
<dbReference type="PANTHER" id="PTHR43441">
    <property type="entry name" value="RIBOSOMAL-PROTEIN-SERINE ACETYLTRANSFERASE"/>
    <property type="match status" value="1"/>
</dbReference>
<reference evidence="3 4" key="1">
    <citation type="submission" date="2018-09" db="EMBL/GenBank/DDBJ databases">
        <authorList>
            <person name="Livingstone P.G."/>
            <person name="Whitworth D.E."/>
        </authorList>
    </citation>
    <scope>NUCLEOTIDE SEQUENCE [LARGE SCALE GENOMIC DNA]</scope>
    <source>
        <strain evidence="3 4">CA031B</strain>
    </source>
</reference>
<organism evidence="3 4">
    <name type="scientific">Corallococcus praedator</name>
    <dbReference type="NCBI Taxonomy" id="2316724"/>
    <lineage>
        <taxon>Bacteria</taxon>
        <taxon>Pseudomonadati</taxon>
        <taxon>Myxococcota</taxon>
        <taxon>Myxococcia</taxon>
        <taxon>Myxococcales</taxon>
        <taxon>Cystobacterineae</taxon>
        <taxon>Myxococcaceae</taxon>
        <taxon>Corallococcus</taxon>
    </lineage>
</organism>